<dbReference type="Proteomes" id="UP001333710">
    <property type="component" value="Chromosome"/>
</dbReference>
<dbReference type="SUPFAM" id="SSF81606">
    <property type="entry name" value="PP2C-like"/>
    <property type="match status" value="1"/>
</dbReference>
<dbReference type="GO" id="GO:0004722">
    <property type="term" value="F:protein serine/threonine phosphatase activity"/>
    <property type="evidence" value="ECO:0007669"/>
    <property type="project" value="InterPro"/>
</dbReference>
<keyword evidence="3" id="KW-1185">Reference proteome</keyword>
<dbReference type="EMBL" id="AP027272">
    <property type="protein sequence ID" value="BDX06381.1"/>
    <property type="molecule type" value="Genomic_DNA"/>
</dbReference>
<dbReference type="CDD" id="cd00143">
    <property type="entry name" value="PP2Cc"/>
    <property type="match status" value="1"/>
</dbReference>
<accession>A0AA48HH92</accession>
<dbReference type="RefSeq" id="WP_338292400.1">
    <property type="nucleotide sequence ID" value="NZ_AP027272.1"/>
</dbReference>
<evidence type="ECO:0000259" key="1">
    <source>
        <dbReference type="PROSITE" id="PS51746"/>
    </source>
</evidence>
<dbReference type="AlphaFoldDB" id="A0AA48HH92"/>
<dbReference type="Pfam" id="PF13672">
    <property type="entry name" value="PP2C_2"/>
    <property type="match status" value="1"/>
</dbReference>
<reference evidence="2" key="1">
    <citation type="submission" date="2023-01" db="EMBL/GenBank/DDBJ databases">
        <title>Complete genome sequence of Planctobacterium marinum strain Dej080120_11.</title>
        <authorList>
            <person name="Ueki S."/>
            <person name="Maruyama F."/>
        </authorList>
    </citation>
    <scope>NUCLEOTIDE SEQUENCE</scope>
    <source>
        <strain evidence="2">Dej080120_11</strain>
    </source>
</reference>
<dbReference type="InterPro" id="IPR015655">
    <property type="entry name" value="PP2C"/>
</dbReference>
<proteinExistence type="predicted"/>
<dbReference type="PANTHER" id="PTHR47992">
    <property type="entry name" value="PROTEIN PHOSPHATASE"/>
    <property type="match status" value="1"/>
</dbReference>
<sequence length="253" mass="27181">MAIEIFASTHVGKVRQNNEDALLHLPVAGTEHCSLALVSDGVGGKEYGEVASGMTVDIFKSLVTEGKLAITADVNMRTPMLDMAVRRVHQDIAAASTKNKDYSGMACTAVAVIADEHRVGWVNVGDSRLYHFSKGQLQQITEDQTVARCLFNEGRISEAELTNHPDKNTLMYCLGVESVNNPIEPQTGTFDWQPGDILLLCSDGLTDMVNDEKIAELLTNNIPEGSVAALIDAALNAGGKDNITIVVVLNGKD</sequence>
<dbReference type="SMART" id="SM00331">
    <property type="entry name" value="PP2C_SIG"/>
    <property type="match status" value="1"/>
</dbReference>
<evidence type="ECO:0000313" key="3">
    <source>
        <dbReference type="Proteomes" id="UP001333710"/>
    </source>
</evidence>
<evidence type="ECO:0000313" key="2">
    <source>
        <dbReference type="EMBL" id="BDX06381.1"/>
    </source>
</evidence>
<dbReference type="KEGG" id="pmaw:MACH26_19020"/>
<organism evidence="2 3">
    <name type="scientific">Planctobacterium marinum</name>
    <dbReference type="NCBI Taxonomy" id="1631968"/>
    <lineage>
        <taxon>Bacteria</taxon>
        <taxon>Pseudomonadati</taxon>
        <taxon>Pseudomonadota</taxon>
        <taxon>Gammaproteobacteria</taxon>
        <taxon>Alteromonadales</taxon>
        <taxon>Alteromonadaceae</taxon>
        <taxon>Planctobacterium</taxon>
    </lineage>
</organism>
<protein>
    <recommendedName>
        <fullName evidence="1">PPM-type phosphatase domain-containing protein</fullName>
    </recommendedName>
</protein>
<dbReference type="InterPro" id="IPR001932">
    <property type="entry name" value="PPM-type_phosphatase-like_dom"/>
</dbReference>
<dbReference type="PROSITE" id="PS51746">
    <property type="entry name" value="PPM_2"/>
    <property type="match status" value="1"/>
</dbReference>
<gene>
    <name evidence="2" type="ORF">MACH26_19020</name>
</gene>
<name>A0AA48HH92_9ALTE</name>
<dbReference type="SMART" id="SM00332">
    <property type="entry name" value="PP2Cc"/>
    <property type="match status" value="1"/>
</dbReference>
<dbReference type="Gene3D" id="3.60.40.10">
    <property type="entry name" value="PPM-type phosphatase domain"/>
    <property type="match status" value="1"/>
</dbReference>
<feature type="domain" description="PPM-type phosphatase" evidence="1">
    <location>
        <begin position="5"/>
        <end position="250"/>
    </location>
</feature>
<dbReference type="InterPro" id="IPR036457">
    <property type="entry name" value="PPM-type-like_dom_sf"/>
</dbReference>